<dbReference type="EMBL" id="CM017645">
    <property type="protein sequence ID" value="TYJ14894.1"/>
    <property type="molecule type" value="Genomic_DNA"/>
</dbReference>
<dbReference type="Proteomes" id="UP000323597">
    <property type="component" value="Chromosome A10"/>
</dbReference>
<keyword evidence="2" id="KW-1185">Reference proteome</keyword>
<accession>A0A5D2XLQ9</accession>
<proteinExistence type="predicted"/>
<evidence type="ECO:0000313" key="1">
    <source>
        <dbReference type="EMBL" id="TYJ14894.1"/>
    </source>
</evidence>
<evidence type="ECO:0000313" key="2">
    <source>
        <dbReference type="Proteomes" id="UP000323597"/>
    </source>
</evidence>
<protein>
    <submittedName>
        <fullName evidence="1">Uncharacterized protein</fullName>
    </submittedName>
</protein>
<dbReference type="AlphaFoldDB" id="A0A5D2XLQ9"/>
<reference evidence="1 2" key="1">
    <citation type="submission" date="2019-07" db="EMBL/GenBank/DDBJ databases">
        <title>WGS assembly of Gossypium mustelinum.</title>
        <authorList>
            <person name="Chen Z.J."/>
            <person name="Sreedasyam A."/>
            <person name="Ando A."/>
            <person name="Song Q."/>
            <person name="De L."/>
            <person name="Hulse-Kemp A."/>
            <person name="Ding M."/>
            <person name="Ye W."/>
            <person name="Kirkbride R."/>
            <person name="Jenkins J."/>
            <person name="Plott C."/>
            <person name="Lovell J."/>
            <person name="Lin Y.-M."/>
            <person name="Vaughn R."/>
            <person name="Liu B."/>
            <person name="Li W."/>
            <person name="Simpson S."/>
            <person name="Scheffler B."/>
            <person name="Saski C."/>
            <person name="Grover C."/>
            <person name="Hu G."/>
            <person name="Conover J."/>
            <person name="Carlson J."/>
            <person name="Shu S."/>
            <person name="Boston L."/>
            <person name="Williams M."/>
            <person name="Peterson D."/>
            <person name="Mcgee K."/>
            <person name="Jones D."/>
            <person name="Wendel J."/>
            <person name="Stelly D."/>
            <person name="Grimwood J."/>
            <person name="Schmutz J."/>
        </authorList>
    </citation>
    <scope>NUCLEOTIDE SEQUENCE [LARGE SCALE GENOMIC DNA]</scope>
    <source>
        <strain evidence="1">1408120.09</strain>
    </source>
</reference>
<gene>
    <name evidence="1" type="ORF">E1A91_A10G148700v1</name>
</gene>
<sequence length="73" mass="8335">MDESNGISLFPPNPVDFQIVYENTKQSSLQRRNGLDPITASIQLGFEASRRYHKANNLLQLCYSPKDNDQHRG</sequence>
<organism evidence="1 2">
    <name type="scientific">Gossypium mustelinum</name>
    <name type="common">Cotton</name>
    <name type="synonym">Gossypium caicoense</name>
    <dbReference type="NCBI Taxonomy" id="34275"/>
    <lineage>
        <taxon>Eukaryota</taxon>
        <taxon>Viridiplantae</taxon>
        <taxon>Streptophyta</taxon>
        <taxon>Embryophyta</taxon>
        <taxon>Tracheophyta</taxon>
        <taxon>Spermatophyta</taxon>
        <taxon>Magnoliopsida</taxon>
        <taxon>eudicotyledons</taxon>
        <taxon>Gunneridae</taxon>
        <taxon>Pentapetalae</taxon>
        <taxon>rosids</taxon>
        <taxon>malvids</taxon>
        <taxon>Malvales</taxon>
        <taxon>Malvaceae</taxon>
        <taxon>Malvoideae</taxon>
        <taxon>Gossypium</taxon>
    </lineage>
</organism>
<name>A0A5D2XLQ9_GOSMU</name>